<organism evidence="15 16">
    <name type="scientific">Aureobasidium melanogenum</name>
    <name type="common">Aureobasidium pullulans var. melanogenum</name>
    <dbReference type="NCBI Taxonomy" id="46634"/>
    <lineage>
        <taxon>Eukaryota</taxon>
        <taxon>Fungi</taxon>
        <taxon>Dikarya</taxon>
        <taxon>Ascomycota</taxon>
        <taxon>Pezizomycotina</taxon>
        <taxon>Dothideomycetes</taxon>
        <taxon>Dothideomycetidae</taxon>
        <taxon>Dothideales</taxon>
        <taxon>Saccotheciaceae</taxon>
        <taxon>Aureobasidium</taxon>
    </lineage>
</organism>
<dbReference type="FunFam" id="1.10.630.10:FF:000047">
    <property type="entry name" value="Cytochrome P450 monooxygenase"/>
    <property type="match status" value="1"/>
</dbReference>
<name>A0A9P8G9S3_AURME</name>
<accession>A0A9P8G9S3</accession>
<evidence type="ECO:0000256" key="10">
    <source>
        <dbReference type="ARBA" id="ARBA00023033"/>
    </source>
</evidence>
<evidence type="ECO:0000256" key="9">
    <source>
        <dbReference type="ARBA" id="ARBA00023004"/>
    </source>
</evidence>
<keyword evidence="7 14" id="KW-1133">Transmembrane helix</keyword>
<dbReference type="GO" id="GO:0009403">
    <property type="term" value="P:toxin biosynthetic process"/>
    <property type="evidence" value="ECO:0007669"/>
    <property type="project" value="UniProtKB-ARBA"/>
</dbReference>
<comment type="cofactor">
    <cofactor evidence="1 12">
        <name>heme</name>
        <dbReference type="ChEBI" id="CHEBI:30413"/>
    </cofactor>
</comment>
<dbReference type="PANTHER" id="PTHR24305">
    <property type="entry name" value="CYTOCHROME P450"/>
    <property type="match status" value="1"/>
</dbReference>
<reference evidence="15" key="1">
    <citation type="journal article" date="2021" name="J Fungi (Basel)">
        <title>Virulence traits and population genomics of the black yeast Aureobasidium melanogenum.</title>
        <authorList>
            <person name="Cernosa A."/>
            <person name="Sun X."/>
            <person name="Gostincar C."/>
            <person name="Fang C."/>
            <person name="Gunde-Cimerman N."/>
            <person name="Song Z."/>
        </authorList>
    </citation>
    <scope>NUCLEOTIDE SEQUENCE</scope>
    <source>
        <strain evidence="15">EXF-8016</strain>
    </source>
</reference>
<keyword evidence="4 12" id="KW-0349">Heme</keyword>
<keyword evidence="8 13" id="KW-0560">Oxidoreductase</keyword>
<evidence type="ECO:0000256" key="13">
    <source>
        <dbReference type="RuleBase" id="RU000461"/>
    </source>
</evidence>
<dbReference type="GO" id="GO:0016705">
    <property type="term" value="F:oxidoreductase activity, acting on paired donors, with incorporation or reduction of molecular oxygen"/>
    <property type="evidence" value="ECO:0007669"/>
    <property type="project" value="InterPro"/>
</dbReference>
<dbReference type="Gene3D" id="1.10.630.10">
    <property type="entry name" value="Cytochrome P450"/>
    <property type="match status" value="1"/>
</dbReference>
<dbReference type="GO" id="GO:0016020">
    <property type="term" value="C:membrane"/>
    <property type="evidence" value="ECO:0007669"/>
    <property type="project" value="UniProtKB-SubCell"/>
</dbReference>
<evidence type="ECO:0000256" key="4">
    <source>
        <dbReference type="ARBA" id="ARBA00022617"/>
    </source>
</evidence>
<comment type="caution">
    <text evidence="15">The sequence shown here is derived from an EMBL/GenBank/DDBJ whole genome shotgun (WGS) entry which is preliminary data.</text>
</comment>
<feature type="binding site" description="axial binding residue" evidence="12">
    <location>
        <position position="462"/>
    </location>
    <ligand>
        <name>heme</name>
        <dbReference type="ChEBI" id="CHEBI:30413"/>
    </ligand>
    <ligandPart>
        <name>Fe</name>
        <dbReference type="ChEBI" id="CHEBI:18248"/>
    </ligandPart>
</feature>
<dbReference type="SUPFAM" id="SSF48264">
    <property type="entry name" value="Cytochrome P450"/>
    <property type="match status" value="1"/>
</dbReference>
<evidence type="ECO:0000256" key="3">
    <source>
        <dbReference type="ARBA" id="ARBA00010617"/>
    </source>
</evidence>
<dbReference type="InterPro" id="IPR001128">
    <property type="entry name" value="Cyt_P450"/>
</dbReference>
<protein>
    <submittedName>
        <fullName evidence="15">Benzoate 4-monooxygenase cytochrome P450</fullName>
    </submittedName>
</protein>
<evidence type="ECO:0000256" key="6">
    <source>
        <dbReference type="ARBA" id="ARBA00022723"/>
    </source>
</evidence>
<dbReference type="Proteomes" id="UP000767238">
    <property type="component" value="Unassembled WGS sequence"/>
</dbReference>
<dbReference type="GO" id="GO:0020037">
    <property type="term" value="F:heme binding"/>
    <property type="evidence" value="ECO:0007669"/>
    <property type="project" value="InterPro"/>
</dbReference>
<evidence type="ECO:0000256" key="2">
    <source>
        <dbReference type="ARBA" id="ARBA00004167"/>
    </source>
</evidence>
<dbReference type="InterPro" id="IPR002401">
    <property type="entry name" value="Cyt_P450_E_grp-I"/>
</dbReference>
<evidence type="ECO:0000256" key="5">
    <source>
        <dbReference type="ARBA" id="ARBA00022692"/>
    </source>
</evidence>
<dbReference type="PRINTS" id="PR00385">
    <property type="entry name" value="P450"/>
</dbReference>
<reference evidence="15" key="2">
    <citation type="submission" date="2021-08" db="EMBL/GenBank/DDBJ databases">
        <authorList>
            <person name="Gostincar C."/>
            <person name="Sun X."/>
            <person name="Song Z."/>
            <person name="Gunde-Cimerman N."/>
        </authorList>
    </citation>
    <scope>NUCLEOTIDE SEQUENCE</scope>
    <source>
        <strain evidence="15">EXF-8016</strain>
    </source>
</reference>
<keyword evidence="9 12" id="KW-0408">Iron</keyword>
<gene>
    <name evidence="15" type="ORF">KCV03_g8428</name>
</gene>
<dbReference type="InterPro" id="IPR050121">
    <property type="entry name" value="Cytochrome_P450_monoxygenase"/>
</dbReference>
<evidence type="ECO:0000256" key="11">
    <source>
        <dbReference type="ARBA" id="ARBA00023136"/>
    </source>
</evidence>
<comment type="subcellular location">
    <subcellularLocation>
        <location evidence="2">Membrane</location>
        <topology evidence="2">Single-pass membrane protein</topology>
    </subcellularLocation>
</comment>
<dbReference type="PRINTS" id="PR00463">
    <property type="entry name" value="EP450I"/>
</dbReference>
<comment type="similarity">
    <text evidence="3 13">Belongs to the cytochrome P450 family.</text>
</comment>
<evidence type="ECO:0000256" key="12">
    <source>
        <dbReference type="PIRSR" id="PIRSR602401-1"/>
    </source>
</evidence>
<evidence type="ECO:0000313" key="15">
    <source>
        <dbReference type="EMBL" id="KAH0214468.1"/>
    </source>
</evidence>
<feature type="non-terminal residue" evidence="15">
    <location>
        <position position="516"/>
    </location>
</feature>
<dbReference type="EMBL" id="JAHFYH010000082">
    <property type="protein sequence ID" value="KAH0214468.1"/>
    <property type="molecule type" value="Genomic_DNA"/>
</dbReference>
<dbReference type="GO" id="GO:0004497">
    <property type="term" value="F:monooxygenase activity"/>
    <property type="evidence" value="ECO:0007669"/>
    <property type="project" value="UniProtKB-KW"/>
</dbReference>
<evidence type="ECO:0000313" key="16">
    <source>
        <dbReference type="Proteomes" id="UP000767238"/>
    </source>
</evidence>
<keyword evidence="6 12" id="KW-0479">Metal-binding</keyword>
<dbReference type="Pfam" id="PF00067">
    <property type="entry name" value="p450"/>
    <property type="match status" value="1"/>
</dbReference>
<evidence type="ECO:0000256" key="14">
    <source>
        <dbReference type="SAM" id="Phobius"/>
    </source>
</evidence>
<feature type="transmembrane region" description="Helical" evidence="14">
    <location>
        <begin position="25"/>
        <end position="44"/>
    </location>
</feature>
<dbReference type="AlphaFoldDB" id="A0A9P8G9S3"/>
<keyword evidence="10 13" id="KW-0503">Monooxygenase</keyword>
<dbReference type="GO" id="GO:0005506">
    <property type="term" value="F:iron ion binding"/>
    <property type="evidence" value="ECO:0007669"/>
    <property type="project" value="InterPro"/>
</dbReference>
<keyword evidence="11 14" id="KW-0472">Membrane</keyword>
<dbReference type="PROSITE" id="PS00086">
    <property type="entry name" value="CYTOCHROME_P450"/>
    <property type="match status" value="1"/>
</dbReference>
<dbReference type="InterPro" id="IPR017972">
    <property type="entry name" value="Cyt_P450_CS"/>
</dbReference>
<evidence type="ECO:0000256" key="8">
    <source>
        <dbReference type="ARBA" id="ARBA00023002"/>
    </source>
</evidence>
<dbReference type="InterPro" id="IPR036396">
    <property type="entry name" value="Cyt_P450_sf"/>
</dbReference>
<keyword evidence="5 14" id="KW-0812">Transmembrane</keyword>
<proteinExistence type="inferred from homology"/>
<dbReference type="CDD" id="cd11058">
    <property type="entry name" value="CYP60B-like"/>
    <property type="match status" value="1"/>
</dbReference>
<dbReference type="OrthoDB" id="1470350at2759"/>
<sequence>MSVGRNPLLLISAIKSRPEIPHASYLTFSGLLVTCLVLYAAYVAQDVFFGPLSHVPGPKLWAASHIPKAIMLWTGSEARIMPILHGTYGPVVRIAPRELSFNDASAWKAIYGHKTGGKTRTFEKDPTFYTTNPQSTRHIGTADDPNHTRQRRILANSFSDKALRDQEPLLKRWAGLMVTKLKEVEATGKPVDMVAYYNFTTFDIMSDLTFGESLYMLEKSEYAPWVKDVFGSVKVIGKFIAIRQLPFMPWLLPKLIPASARRKQKEHEKHSSDRVDRRLACDPGRPDLWTEVLRRSDDGMGDATAGMSLREMHANAAVFMMAGTETTATLLSGLTYYLLISPDKLAKLVAEVRGNFTSESDITVDALAELPYLNACIEEGLRMYPPVSGSLPRKVPAEGAIIAGTWVPGDVSVAVNQRATYQSSVNFRNPASFVPERFLGDPEYANDNLAALQPFSVGPRNCIGKNLAYHEMRLLLTMTLLNFDISLEEESKNWANQKVFIFWDKKPLMVKLKAVR</sequence>
<evidence type="ECO:0000256" key="7">
    <source>
        <dbReference type="ARBA" id="ARBA00022989"/>
    </source>
</evidence>
<dbReference type="PANTHER" id="PTHR24305:SF210">
    <property type="entry name" value="CYTOCHROME P450 MONOOXYGENASE ASQL-RELATED"/>
    <property type="match status" value="1"/>
</dbReference>
<evidence type="ECO:0000256" key="1">
    <source>
        <dbReference type="ARBA" id="ARBA00001971"/>
    </source>
</evidence>